<evidence type="ECO:0000313" key="7">
    <source>
        <dbReference type="Proteomes" id="UP000295293"/>
    </source>
</evidence>
<dbReference type="CDD" id="cd01545">
    <property type="entry name" value="PBP1_SalR"/>
    <property type="match status" value="1"/>
</dbReference>
<dbReference type="PANTHER" id="PTHR30146">
    <property type="entry name" value="LACI-RELATED TRANSCRIPTIONAL REPRESSOR"/>
    <property type="match status" value="1"/>
</dbReference>
<dbReference type="GO" id="GO:0003700">
    <property type="term" value="F:DNA-binding transcription factor activity"/>
    <property type="evidence" value="ECO:0007669"/>
    <property type="project" value="TreeGrafter"/>
</dbReference>
<dbReference type="Gene3D" id="1.10.260.40">
    <property type="entry name" value="lambda repressor-like DNA-binding domains"/>
    <property type="match status" value="1"/>
</dbReference>
<gene>
    <name evidence="6" type="ORF">DFR29_10314</name>
</gene>
<dbReference type="GO" id="GO:0000976">
    <property type="term" value="F:transcription cis-regulatory region binding"/>
    <property type="evidence" value="ECO:0007669"/>
    <property type="project" value="TreeGrafter"/>
</dbReference>
<dbReference type="PROSITE" id="PS50932">
    <property type="entry name" value="HTH_LACI_2"/>
    <property type="match status" value="1"/>
</dbReference>
<dbReference type="CDD" id="cd01392">
    <property type="entry name" value="HTH_LacI"/>
    <property type="match status" value="1"/>
</dbReference>
<dbReference type="SMART" id="SM00354">
    <property type="entry name" value="HTH_LACI"/>
    <property type="match status" value="1"/>
</dbReference>
<evidence type="ECO:0000256" key="2">
    <source>
        <dbReference type="ARBA" id="ARBA00023125"/>
    </source>
</evidence>
<evidence type="ECO:0000256" key="1">
    <source>
        <dbReference type="ARBA" id="ARBA00023015"/>
    </source>
</evidence>
<dbReference type="Gene3D" id="3.40.50.2300">
    <property type="match status" value="2"/>
</dbReference>
<dbReference type="Proteomes" id="UP000295293">
    <property type="component" value="Unassembled WGS sequence"/>
</dbReference>
<dbReference type="Pfam" id="PF13377">
    <property type="entry name" value="Peripla_BP_3"/>
    <property type="match status" value="1"/>
</dbReference>
<evidence type="ECO:0000256" key="4">
    <source>
        <dbReference type="SAM" id="MobiDB-lite"/>
    </source>
</evidence>
<reference evidence="6 7" key="1">
    <citation type="submission" date="2019-03" db="EMBL/GenBank/DDBJ databases">
        <title>Genomic Encyclopedia of Type Strains, Phase IV (KMG-IV): sequencing the most valuable type-strain genomes for metagenomic binning, comparative biology and taxonomic classification.</title>
        <authorList>
            <person name="Goeker M."/>
        </authorList>
    </citation>
    <scope>NUCLEOTIDE SEQUENCE [LARGE SCALE GENOMIC DNA]</scope>
    <source>
        <strain evidence="6 7">DSM 21667</strain>
    </source>
</reference>
<dbReference type="InterPro" id="IPR028082">
    <property type="entry name" value="Peripla_BP_I"/>
</dbReference>
<keyword evidence="1" id="KW-0805">Transcription regulation</keyword>
<feature type="domain" description="HTH lacI-type" evidence="5">
    <location>
        <begin position="23"/>
        <end position="77"/>
    </location>
</feature>
<evidence type="ECO:0000256" key="3">
    <source>
        <dbReference type="ARBA" id="ARBA00023163"/>
    </source>
</evidence>
<comment type="caution">
    <text evidence="6">The sequence shown here is derived from an EMBL/GenBank/DDBJ whole genome shotgun (WGS) entry which is preliminary data.</text>
</comment>
<dbReference type="PROSITE" id="PS00356">
    <property type="entry name" value="HTH_LACI_1"/>
    <property type="match status" value="1"/>
</dbReference>
<name>A0A4R6Z4A5_9GAMM</name>
<organism evidence="6 7">
    <name type="scientific">Tahibacter aquaticus</name>
    <dbReference type="NCBI Taxonomy" id="520092"/>
    <lineage>
        <taxon>Bacteria</taxon>
        <taxon>Pseudomonadati</taxon>
        <taxon>Pseudomonadota</taxon>
        <taxon>Gammaproteobacteria</taxon>
        <taxon>Lysobacterales</taxon>
        <taxon>Rhodanobacteraceae</taxon>
        <taxon>Tahibacter</taxon>
    </lineage>
</organism>
<dbReference type="SUPFAM" id="SSF47413">
    <property type="entry name" value="lambda repressor-like DNA-binding domains"/>
    <property type="match status" value="1"/>
</dbReference>
<sequence length="367" mass="40159">MRLRAPTANSNRSTLQGPPMRSPTIKDVAERSQVSLKTVSRVINNEATVREGTRNKVLRVIAEMGYQPDLSARSLRSARSYALGLVYDNPNPYYVIAVQSGVLSVCRESGYGLQIHPCDSNSANLAGELVHLARHSRLAGLVLAPPMSERLELIRHLRANNIPVVRIISAAADPQDGFPCVYVDDRDAAYDITKHLIQLGHQRIGFLWGGEAHRSSPERYRGYESALKDYGIALDKKLIIHGDYSFDDGFRGARKLLALKERPTAIFGSNDEIAAGVLAAAKSSGLEVPYDLSIAGFEDSPFSKQSWPTLTTAKQATEEIARHATQLLISEIDREENDVEKLTVVSNKGFSPQLVIRGSTGPARAAS</sequence>
<feature type="compositionally biased region" description="Polar residues" evidence="4">
    <location>
        <begin position="7"/>
        <end position="16"/>
    </location>
</feature>
<dbReference type="AlphaFoldDB" id="A0A4R6Z4A5"/>
<keyword evidence="7" id="KW-1185">Reference proteome</keyword>
<protein>
    <submittedName>
        <fullName evidence="6">LacI family transcriptional regulator</fullName>
    </submittedName>
</protein>
<dbReference type="EMBL" id="SNZH01000003">
    <property type="protein sequence ID" value="TDR46483.1"/>
    <property type="molecule type" value="Genomic_DNA"/>
</dbReference>
<proteinExistence type="predicted"/>
<dbReference type="PANTHER" id="PTHR30146:SF153">
    <property type="entry name" value="LACTOSE OPERON REPRESSOR"/>
    <property type="match status" value="1"/>
</dbReference>
<dbReference type="FunFam" id="3.40.50.2300:FF:000215">
    <property type="entry name" value="LacI family DNA-binding transcriptional regulator"/>
    <property type="match status" value="1"/>
</dbReference>
<accession>A0A4R6Z4A5</accession>
<dbReference type="SUPFAM" id="SSF53822">
    <property type="entry name" value="Periplasmic binding protein-like I"/>
    <property type="match status" value="1"/>
</dbReference>
<keyword evidence="2" id="KW-0238">DNA-binding</keyword>
<dbReference type="InterPro" id="IPR000843">
    <property type="entry name" value="HTH_LacI"/>
</dbReference>
<dbReference type="InterPro" id="IPR010982">
    <property type="entry name" value="Lambda_DNA-bd_dom_sf"/>
</dbReference>
<evidence type="ECO:0000313" key="6">
    <source>
        <dbReference type="EMBL" id="TDR46483.1"/>
    </source>
</evidence>
<evidence type="ECO:0000259" key="5">
    <source>
        <dbReference type="PROSITE" id="PS50932"/>
    </source>
</evidence>
<dbReference type="Pfam" id="PF00356">
    <property type="entry name" value="LacI"/>
    <property type="match status" value="1"/>
</dbReference>
<feature type="region of interest" description="Disordered" evidence="4">
    <location>
        <begin position="1"/>
        <end position="27"/>
    </location>
</feature>
<dbReference type="InterPro" id="IPR046335">
    <property type="entry name" value="LacI/GalR-like_sensor"/>
</dbReference>
<keyword evidence="3" id="KW-0804">Transcription</keyword>